<sequence>MEEATTCTAGNADGMSMDERFAIMRSIGLESIDEDDVRRLLGKNVAPICYVWCDPSPSVHVAQGIMMVIKIRKMVEAGCRVKILIADWFACMQNKFDGDLTKIRSIGFYMIEIWKAVGLELNRVEFIWLSDEINSHSDEYWALVMDISRNNTLRTMIRCCGILDPYILNEEDRIVGSYDHEDVVASTLFTPCVQCACILFQKADIWLLSMDHEEDLHHKLVRQYCKGMEHQHRPIILSHSKLPNLIEHPEFAKNGDPACAIYMEDREVNLRDKLSRAFCPAKVAEGNPCLEYIKYIVFPWFGYFEVLRKEENGGSRMFQNMEEFITDYESGALDAAEVKLALTEALSKILKPVRDYFANSCEAKNLEEAMLGVSLGTRE</sequence>
<dbReference type="InterPro" id="IPR050489">
    <property type="entry name" value="Tyr-tRNA_synthase"/>
</dbReference>
<dbReference type="PIRSF" id="PIRSF006588">
    <property type="entry name" value="TyrRS_arch_euk"/>
    <property type="match status" value="1"/>
</dbReference>
<dbReference type="InterPro" id="IPR014729">
    <property type="entry name" value="Rossmann-like_a/b/a_fold"/>
</dbReference>
<evidence type="ECO:0000256" key="7">
    <source>
        <dbReference type="ARBA" id="ARBA00022917"/>
    </source>
</evidence>
<name>A0AAD8W502_LOLMU</name>
<reference evidence="12" key="1">
    <citation type="submission" date="2023-07" db="EMBL/GenBank/DDBJ databases">
        <title>A chromosome-level genome assembly of Lolium multiflorum.</title>
        <authorList>
            <person name="Chen Y."/>
            <person name="Copetti D."/>
            <person name="Kolliker R."/>
            <person name="Studer B."/>
        </authorList>
    </citation>
    <scope>NUCLEOTIDE SEQUENCE</scope>
    <source>
        <strain evidence="12">02402/16</strain>
        <tissue evidence="12">Leaf</tissue>
    </source>
</reference>
<dbReference type="Proteomes" id="UP001231189">
    <property type="component" value="Unassembled WGS sequence"/>
</dbReference>
<accession>A0AAD8W502</accession>
<proteinExistence type="inferred from homology"/>
<keyword evidence="13" id="KW-1185">Reference proteome</keyword>
<dbReference type="EC" id="6.1.1.1" evidence="3"/>
<dbReference type="InterPro" id="IPR023617">
    <property type="entry name" value="Tyr-tRNA-ligase_arc/euk-type"/>
</dbReference>
<dbReference type="Gene3D" id="3.40.50.620">
    <property type="entry name" value="HUPs"/>
    <property type="match status" value="2"/>
</dbReference>
<dbReference type="GO" id="GO:0006437">
    <property type="term" value="P:tyrosyl-tRNA aminoacylation"/>
    <property type="evidence" value="ECO:0007669"/>
    <property type="project" value="TreeGrafter"/>
</dbReference>
<dbReference type="InterPro" id="IPR002305">
    <property type="entry name" value="aa-tRNA-synth_Ic"/>
</dbReference>
<dbReference type="FunFam" id="3.40.50.620:FF:000085">
    <property type="entry name" value="Tyrosine--tRNA ligase 1 cytoplasmic"/>
    <property type="match status" value="1"/>
</dbReference>
<dbReference type="SUPFAM" id="SSF52374">
    <property type="entry name" value="Nucleotidylyl transferase"/>
    <property type="match status" value="1"/>
</dbReference>
<comment type="catalytic activity">
    <reaction evidence="10">
        <text>tRNA(Tyr) + L-tyrosine + ATP = L-tyrosyl-tRNA(Tyr) + AMP + diphosphate + H(+)</text>
        <dbReference type="Rhea" id="RHEA:10220"/>
        <dbReference type="Rhea" id="RHEA-COMP:9706"/>
        <dbReference type="Rhea" id="RHEA-COMP:9707"/>
        <dbReference type="ChEBI" id="CHEBI:15378"/>
        <dbReference type="ChEBI" id="CHEBI:30616"/>
        <dbReference type="ChEBI" id="CHEBI:33019"/>
        <dbReference type="ChEBI" id="CHEBI:58315"/>
        <dbReference type="ChEBI" id="CHEBI:78442"/>
        <dbReference type="ChEBI" id="CHEBI:78536"/>
        <dbReference type="ChEBI" id="CHEBI:456215"/>
        <dbReference type="EC" id="6.1.1.1"/>
    </reaction>
</comment>
<dbReference type="GO" id="GO:0005737">
    <property type="term" value="C:cytoplasm"/>
    <property type="evidence" value="ECO:0007669"/>
    <property type="project" value="TreeGrafter"/>
</dbReference>
<evidence type="ECO:0000256" key="10">
    <source>
        <dbReference type="ARBA" id="ARBA00048248"/>
    </source>
</evidence>
<comment type="similarity">
    <text evidence="2 11">Belongs to the class-I aminoacyl-tRNA synthetase family.</text>
</comment>
<protein>
    <recommendedName>
        <fullName evidence="3">tyrosine--tRNA ligase</fullName>
        <ecNumber evidence="3">6.1.1.1</ecNumber>
    </recommendedName>
    <alternativeName>
        <fullName evidence="9">Tyrosyl-tRNA synthetase</fullName>
    </alternativeName>
</protein>
<evidence type="ECO:0000256" key="3">
    <source>
        <dbReference type="ARBA" id="ARBA00013160"/>
    </source>
</evidence>
<evidence type="ECO:0000256" key="4">
    <source>
        <dbReference type="ARBA" id="ARBA00022598"/>
    </source>
</evidence>
<evidence type="ECO:0000256" key="9">
    <source>
        <dbReference type="ARBA" id="ARBA00033323"/>
    </source>
</evidence>
<dbReference type="PANTHER" id="PTHR46264:SF4">
    <property type="entry name" value="TYROSINE--TRNA LIGASE, CYTOPLASMIC"/>
    <property type="match status" value="1"/>
</dbReference>
<evidence type="ECO:0000313" key="13">
    <source>
        <dbReference type="Proteomes" id="UP001231189"/>
    </source>
</evidence>
<evidence type="ECO:0000313" key="12">
    <source>
        <dbReference type="EMBL" id="KAK1643383.1"/>
    </source>
</evidence>
<evidence type="ECO:0000256" key="1">
    <source>
        <dbReference type="ARBA" id="ARBA00002025"/>
    </source>
</evidence>
<keyword evidence="8 11" id="KW-0030">Aminoacyl-tRNA synthetase</keyword>
<keyword evidence="7 11" id="KW-0648">Protein biosynthesis</keyword>
<keyword evidence="4 11" id="KW-0436">Ligase</keyword>
<dbReference type="GO" id="GO:0004831">
    <property type="term" value="F:tyrosine-tRNA ligase activity"/>
    <property type="evidence" value="ECO:0007669"/>
    <property type="project" value="UniProtKB-EC"/>
</dbReference>
<dbReference type="EMBL" id="JAUUTY010000004">
    <property type="protein sequence ID" value="KAK1643383.1"/>
    <property type="molecule type" value="Genomic_DNA"/>
</dbReference>
<comment type="function">
    <text evidence="1">Catalyzes the attachment of tyrosine to tRNA(Tyr) in a two-step reaction: tyrosine is first activated by ATP to form Tyr-AMP and then transferred to the acceptor end of tRNA(Tyr).</text>
</comment>
<dbReference type="Pfam" id="PF00579">
    <property type="entry name" value="tRNA-synt_1b"/>
    <property type="match status" value="1"/>
</dbReference>
<keyword evidence="5 11" id="KW-0547">Nucleotide-binding</keyword>
<organism evidence="12 13">
    <name type="scientific">Lolium multiflorum</name>
    <name type="common">Italian ryegrass</name>
    <name type="synonym">Lolium perenne subsp. multiflorum</name>
    <dbReference type="NCBI Taxonomy" id="4521"/>
    <lineage>
        <taxon>Eukaryota</taxon>
        <taxon>Viridiplantae</taxon>
        <taxon>Streptophyta</taxon>
        <taxon>Embryophyta</taxon>
        <taxon>Tracheophyta</taxon>
        <taxon>Spermatophyta</taxon>
        <taxon>Magnoliopsida</taxon>
        <taxon>Liliopsida</taxon>
        <taxon>Poales</taxon>
        <taxon>Poaceae</taxon>
        <taxon>BOP clade</taxon>
        <taxon>Pooideae</taxon>
        <taxon>Poodae</taxon>
        <taxon>Poeae</taxon>
        <taxon>Poeae Chloroplast Group 2 (Poeae type)</taxon>
        <taxon>Loliodinae</taxon>
        <taxon>Loliinae</taxon>
        <taxon>Lolium</taxon>
    </lineage>
</organism>
<comment type="caution">
    <text evidence="12">The sequence shown here is derived from an EMBL/GenBank/DDBJ whole genome shotgun (WGS) entry which is preliminary data.</text>
</comment>
<evidence type="ECO:0000256" key="5">
    <source>
        <dbReference type="ARBA" id="ARBA00022741"/>
    </source>
</evidence>
<gene>
    <name evidence="12" type="ORF">QYE76_061188</name>
</gene>
<evidence type="ECO:0000256" key="2">
    <source>
        <dbReference type="ARBA" id="ARBA00005594"/>
    </source>
</evidence>
<dbReference type="AlphaFoldDB" id="A0AAD8W502"/>
<dbReference type="GO" id="GO:0005524">
    <property type="term" value="F:ATP binding"/>
    <property type="evidence" value="ECO:0007669"/>
    <property type="project" value="UniProtKB-KW"/>
</dbReference>
<evidence type="ECO:0000256" key="8">
    <source>
        <dbReference type="ARBA" id="ARBA00023146"/>
    </source>
</evidence>
<evidence type="ECO:0000256" key="6">
    <source>
        <dbReference type="ARBA" id="ARBA00022840"/>
    </source>
</evidence>
<dbReference type="PANTHER" id="PTHR46264">
    <property type="entry name" value="TYROSINE-TRNA LIGASE"/>
    <property type="match status" value="1"/>
</dbReference>
<evidence type="ECO:0000256" key="11">
    <source>
        <dbReference type="RuleBase" id="RU363036"/>
    </source>
</evidence>
<keyword evidence="6 11" id="KW-0067">ATP-binding</keyword>